<dbReference type="AlphaFoldDB" id="A0A2P9HQG8"/>
<gene>
    <name evidence="1" type="ORF">OHAE_2242</name>
</gene>
<dbReference type="InterPro" id="IPR052517">
    <property type="entry name" value="GlcG_carb_metab_protein"/>
</dbReference>
<reference evidence="2" key="1">
    <citation type="submission" date="2017-12" db="EMBL/GenBank/DDBJ databases">
        <authorList>
            <person name="Diaz M."/>
        </authorList>
    </citation>
    <scope>NUCLEOTIDE SEQUENCE [LARGE SCALE GENOMIC DNA]</scope>
    <source>
        <strain evidence="2">FI11154</strain>
    </source>
</reference>
<dbReference type="EMBL" id="OOFM01000005">
    <property type="protein sequence ID" value="SPL66375.1"/>
    <property type="molecule type" value="Genomic_DNA"/>
</dbReference>
<dbReference type="Proteomes" id="UP000246073">
    <property type="component" value="Unassembled WGS sequence"/>
</dbReference>
<dbReference type="Pfam" id="PF03928">
    <property type="entry name" value="HbpS-like"/>
    <property type="match status" value="1"/>
</dbReference>
<evidence type="ECO:0000313" key="1">
    <source>
        <dbReference type="EMBL" id="SPL66375.1"/>
    </source>
</evidence>
<dbReference type="PANTHER" id="PTHR34309">
    <property type="entry name" value="SLR1406 PROTEIN"/>
    <property type="match status" value="1"/>
</dbReference>
<dbReference type="InterPro" id="IPR005624">
    <property type="entry name" value="PduO/GlcC-like"/>
</dbReference>
<dbReference type="Gene3D" id="3.30.450.150">
    <property type="entry name" value="Haem-degrading domain"/>
    <property type="match status" value="1"/>
</dbReference>
<dbReference type="SUPFAM" id="SSF143744">
    <property type="entry name" value="GlcG-like"/>
    <property type="match status" value="1"/>
</dbReference>
<dbReference type="PANTHER" id="PTHR34309:SF10">
    <property type="entry name" value="SLR1406 PROTEIN"/>
    <property type="match status" value="1"/>
</dbReference>
<sequence>MVQLTLDQANSIIATAFAKAAELKLKPLAVSVFDAGGNLKAFQRQDGTSILRFEIASGKAFGALAVGSGSRWLHNQAKDRPHFLEGLSGVSGGRIVPVPGGVIIKNSDGEIIGAVGVSGDTSDNDEAVAIAGIEKAGFAADAG</sequence>
<evidence type="ECO:0000313" key="2">
    <source>
        <dbReference type="Proteomes" id="UP000246073"/>
    </source>
</evidence>
<dbReference type="InterPro" id="IPR038084">
    <property type="entry name" value="PduO/GlcC-like_sf"/>
</dbReference>
<name>A0A2P9HQG8_9HYPH</name>
<accession>A0A2P9HQG8</accession>
<organism evidence="1 2">
    <name type="scientific">Ochrobactrum soli</name>
    <dbReference type="NCBI Taxonomy" id="2448455"/>
    <lineage>
        <taxon>Bacteria</taxon>
        <taxon>Pseudomonadati</taxon>
        <taxon>Pseudomonadota</taxon>
        <taxon>Alphaproteobacteria</taxon>
        <taxon>Hyphomicrobiales</taxon>
        <taxon>Brucellaceae</taxon>
        <taxon>Brucella/Ochrobactrum group</taxon>
        <taxon>Ochrobactrum</taxon>
    </lineage>
</organism>
<dbReference type="RefSeq" id="WP_109369795.1">
    <property type="nucleotide sequence ID" value="NZ_OOFM01000005.1"/>
</dbReference>
<proteinExistence type="predicted"/>
<protein>
    <submittedName>
        <fullName evidence="1">GLCG PROTEIN</fullName>
    </submittedName>
</protein>